<dbReference type="EMBL" id="CP036316">
    <property type="protein sequence ID" value="QDT64535.1"/>
    <property type="molecule type" value="Genomic_DNA"/>
</dbReference>
<gene>
    <name evidence="1" type="ORF">V22_17700</name>
</gene>
<dbReference type="AlphaFoldDB" id="A0A517T832"/>
<evidence type="ECO:0000313" key="2">
    <source>
        <dbReference type="Proteomes" id="UP000319976"/>
    </source>
</evidence>
<dbReference type="PROSITE" id="PS51257">
    <property type="entry name" value="PROKAR_LIPOPROTEIN"/>
    <property type="match status" value="1"/>
</dbReference>
<dbReference type="RefSeq" id="WP_145261782.1">
    <property type="nucleotide sequence ID" value="NZ_CP036316.1"/>
</dbReference>
<protein>
    <recommendedName>
        <fullName evidence="3">SIR2-like domain-containing protein</fullName>
    </recommendedName>
</protein>
<sequence>MIKERAIFILGAGASCDYGYPLGFRLADEICRADPDYNSEKRNYWGVPVSSVDGLPFSEEDVLHFVNEFWQSQCNSIDAFLEMRPKFTEVGKFAITAVLSAYENKQALFDLARDKSWYNLLLNTLLNAPDKQCFVKNASKITILTFNYDRSLEVFLQYAIQARYGLTAQETFSLLNNLEIIHLHGCIGSISEDSPNNNGGYREYGRRAEWQLILSSSRGIKLVHENDTSELNEIVNASLFNGVRYVFFFGLSYHELNMRLFRFLFEDMDYDETFQRAERSSRLILGTGYGMTDAERNRVQSRYNGLKISDPQLDCHAFLRHTKQIQNLIL</sequence>
<dbReference type="KEGG" id="chya:V22_17700"/>
<organism evidence="1 2">
    <name type="scientific">Calycomorphotria hydatis</name>
    <dbReference type="NCBI Taxonomy" id="2528027"/>
    <lineage>
        <taxon>Bacteria</taxon>
        <taxon>Pseudomonadati</taxon>
        <taxon>Planctomycetota</taxon>
        <taxon>Planctomycetia</taxon>
        <taxon>Planctomycetales</taxon>
        <taxon>Planctomycetaceae</taxon>
        <taxon>Calycomorphotria</taxon>
    </lineage>
</organism>
<accession>A0A517T832</accession>
<keyword evidence="2" id="KW-1185">Reference proteome</keyword>
<name>A0A517T832_9PLAN</name>
<evidence type="ECO:0008006" key="3">
    <source>
        <dbReference type="Google" id="ProtNLM"/>
    </source>
</evidence>
<dbReference type="Proteomes" id="UP000319976">
    <property type="component" value="Chromosome"/>
</dbReference>
<proteinExistence type="predicted"/>
<dbReference type="OrthoDB" id="7060209at2"/>
<evidence type="ECO:0000313" key="1">
    <source>
        <dbReference type="EMBL" id="QDT64535.1"/>
    </source>
</evidence>
<reference evidence="1 2" key="1">
    <citation type="submission" date="2019-02" db="EMBL/GenBank/DDBJ databases">
        <title>Deep-cultivation of Planctomycetes and their phenomic and genomic characterization uncovers novel biology.</title>
        <authorList>
            <person name="Wiegand S."/>
            <person name="Jogler M."/>
            <person name="Boedeker C."/>
            <person name="Pinto D."/>
            <person name="Vollmers J."/>
            <person name="Rivas-Marin E."/>
            <person name="Kohn T."/>
            <person name="Peeters S.H."/>
            <person name="Heuer A."/>
            <person name="Rast P."/>
            <person name="Oberbeckmann S."/>
            <person name="Bunk B."/>
            <person name="Jeske O."/>
            <person name="Meyerdierks A."/>
            <person name="Storesund J.E."/>
            <person name="Kallscheuer N."/>
            <person name="Luecker S."/>
            <person name="Lage O.M."/>
            <person name="Pohl T."/>
            <person name="Merkel B.J."/>
            <person name="Hornburger P."/>
            <person name="Mueller R.-W."/>
            <person name="Bruemmer F."/>
            <person name="Labrenz M."/>
            <person name="Spormann A.M."/>
            <person name="Op den Camp H."/>
            <person name="Overmann J."/>
            <person name="Amann R."/>
            <person name="Jetten M.S.M."/>
            <person name="Mascher T."/>
            <person name="Medema M.H."/>
            <person name="Devos D.P."/>
            <person name="Kaster A.-K."/>
            <person name="Ovreas L."/>
            <person name="Rohde M."/>
            <person name="Galperin M.Y."/>
            <person name="Jogler C."/>
        </authorList>
    </citation>
    <scope>NUCLEOTIDE SEQUENCE [LARGE SCALE GENOMIC DNA]</scope>
    <source>
        <strain evidence="1 2">V22</strain>
    </source>
</reference>